<keyword evidence="8" id="KW-1185">Reference proteome</keyword>
<dbReference type="GO" id="GO:0006355">
    <property type="term" value="P:regulation of DNA-templated transcription"/>
    <property type="evidence" value="ECO:0007669"/>
    <property type="project" value="InterPro"/>
</dbReference>
<dbReference type="PANTHER" id="PTHR35401">
    <property type="entry name" value="COPG FAMILY HELIX-TURN-HELIX PROTEIN-RELATED-RELATED"/>
    <property type="match status" value="1"/>
</dbReference>
<evidence type="ECO:0000313" key="8">
    <source>
        <dbReference type="Proteomes" id="UP000035763"/>
    </source>
</evidence>
<keyword evidence="5" id="KW-0804">Transcription</keyword>
<evidence type="ECO:0000313" key="7">
    <source>
        <dbReference type="EMBL" id="CCH74647.1"/>
    </source>
</evidence>
<dbReference type="STRING" id="1193182.BN11_4660005"/>
<dbReference type="GO" id="GO:0003677">
    <property type="term" value="F:DNA binding"/>
    <property type="evidence" value="ECO:0007669"/>
    <property type="project" value="UniProtKB-KW"/>
</dbReference>
<evidence type="ECO:0000256" key="6">
    <source>
        <dbReference type="ARBA" id="ARBA00049988"/>
    </source>
</evidence>
<sequence>MSTSSVRSAKTQQINFRATTRQAETLRRAAAASDATLTDFVLSSAMVRAEQVLADQRWFVVTNEEWAAFAAAIDEPLASTVRFRELKQRPDPFTDDE</sequence>
<evidence type="ECO:0000256" key="2">
    <source>
        <dbReference type="ARBA" id="ARBA00022649"/>
    </source>
</evidence>
<protein>
    <recommendedName>
        <fullName evidence="9">DUF1778 domain-containing protein</fullName>
    </recommendedName>
</protein>
<dbReference type="Pfam" id="PF08681">
    <property type="entry name" value="TacA1"/>
    <property type="match status" value="1"/>
</dbReference>
<dbReference type="Proteomes" id="UP000035763">
    <property type="component" value="Unassembled WGS sequence"/>
</dbReference>
<evidence type="ECO:0000256" key="1">
    <source>
        <dbReference type="ARBA" id="ARBA00022491"/>
    </source>
</evidence>
<dbReference type="OrthoDB" id="574265at2"/>
<evidence type="ECO:0000256" key="5">
    <source>
        <dbReference type="ARBA" id="ARBA00023163"/>
    </source>
</evidence>
<comment type="caution">
    <text evidence="7">The sequence shown here is derived from an EMBL/GenBank/DDBJ whole genome shotgun (WGS) entry which is preliminary data.</text>
</comment>
<accession>W6JZL0</accession>
<evidence type="ECO:0000256" key="3">
    <source>
        <dbReference type="ARBA" id="ARBA00023015"/>
    </source>
</evidence>
<comment type="similarity">
    <text evidence="6">Belongs to the TacA antitoxin family.</text>
</comment>
<gene>
    <name evidence="7" type="ORF">BN11_4660005</name>
</gene>
<dbReference type="EMBL" id="CAJA01000408">
    <property type="protein sequence ID" value="CCH74647.1"/>
    <property type="molecule type" value="Genomic_DNA"/>
</dbReference>
<evidence type="ECO:0008006" key="9">
    <source>
        <dbReference type="Google" id="ProtNLM"/>
    </source>
</evidence>
<keyword evidence="4" id="KW-0238">DNA-binding</keyword>
<dbReference type="RefSeq" id="WP_048699992.1">
    <property type="nucleotide sequence ID" value="NZ_HG764815.1"/>
</dbReference>
<keyword evidence="3" id="KW-0805">Transcription regulation</keyword>
<keyword evidence="2" id="KW-1277">Toxin-antitoxin system</keyword>
<dbReference type="Gene3D" id="1.20.5.780">
    <property type="entry name" value="Single helix bin"/>
    <property type="match status" value="1"/>
</dbReference>
<name>W6JZL0_9MICO</name>
<reference evidence="7 8" key="1">
    <citation type="journal article" date="2013" name="ISME J.">
        <title>A metabolic model for members of the genus Tetrasphaera involved in enhanced biological phosphorus removal.</title>
        <authorList>
            <person name="Kristiansen R."/>
            <person name="Nguyen H.T.T."/>
            <person name="Saunders A.M."/>
            <person name="Nielsen J.L."/>
            <person name="Wimmer R."/>
            <person name="Le V.Q."/>
            <person name="McIlroy S.J."/>
            <person name="Petrovski S."/>
            <person name="Seviour R.J."/>
            <person name="Calteau A."/>
            <person name="Nielsen K.L."/>
            <person name="Nielsen P.H."/>
        </authorList>
    </citation>
    <scope>NUCLEOTIDE SEQUENCE [LARGE SCALE GENOMIC DNA]</scope>
    <source>
        <strain evidence="7 8">Ben110</strain>
    </source>
</reference>
<proteinExistence type="inferred from homology"/>
<dbReference type="SUPFAM" id="SSF47598">
    <property type="entry name" value="Ribbon-helix-helix"/>
    <property type="match status" value="1"/>
</dbReference>
<organism evidence="7 8">
    <name type="scientific">Nostocoides australiense Ben110</name>
    <dbReference type="NCBI Taxonomy" id="1193182"/>
    <lineage>
        <taxon>Bacteria</taxon>
        <taxon>Bacillati</taxon>
        <taxon>Actinomycetota</taxon>
        <taxon>Actinomycetes</taxon>
        <taxon>Micrococcales</taxon>
        <taxon>Intrasporangiaceae</taxon>
        <taxon>Nostocoides</taxon>
    </lineage>
</organism>
<keyword evidence="1" id="KW-0678">Repressor</keyword>
<dbReference type="PANTHER" id="PTHR35401:SF1">
    <property type="entry name" value="CYTOPLASMIC PROTEIN"/>
    <property type="match status" value="1"/>
</dbReference>
<dbReference type="AlphaFoldDB" id="W6JZL0"/>
<evidence type="ECO:0000256" key="4">
    <source>
        <dbReference type="ARBA" id="ARBA00023125"/>
    </source>
</evidence>
<dbReference type="InterPro" id="IPR010985">
    <property type="entry name" value="Ribbon_hlx_hlx"/>
</dbReference>
<dbReference type="InterPro" id="IPR014795">
    <property type="entry name" value="TacA_1-like"/>
</dbReference>